<dbReference type="GO" id="GO:0005886">
    <property type="term" value="C:plasma membrane"/>
    <property type="evidence" value="ECO:0007669"/>
    <property type="project" value="UniProtKB-SubCell"/>
</dbReference>
<evidence type="ECO:0008006" key="12">
    <source>
        <dbReference type="Google" id="ProtNLM"/>
    </source>
</evidence>
<accession>A0A2M8PY86</accession>
<keyword evidence="3" id="KW-1003">Cell membrane</keyword>
<keyword evidence="5 7" id="KW-1133">Transmembrane helix</keyword>
<dbReference type="PANTHER" id="PTHR30566">
    <property type="entry name" value="YNAI-RELATED MECHANOSENSITIVE ION CHANNEL"/>
    <property type="match status" value="1"/>
</dbReference>
<sequence>MTMPFDSILGALDPPLRQTALRLLIALVAFLLTWLLRHLLLNLALAPFRRRLERTPFGRSVIEIVSQPILIGVIVLGLLIAMAILGLDASADSFLRAIINSLVLLAVATALYRIVQIAPLAAGLSAATGVIVDKRLDPFLNAALRLVILVMASALILQEWGVNVSAIVAGLGIGSLAISLAAQDTVANLFGFVSIVADRPFSVGDYIAVMDIEGTVEHVGLRSTAIRKLDQARVMIPNSLLNRVAITNWSRLQKRRFQLSLTAPASLQSAQLDWLLGALRQRLAEMPKVERNTSEALFTRINDNGSLLIELRGYILEVTWSEYMRAVERINLSALDLLRQAQTFVPRGKDTA</sequence>
<feature type="transmembrane region" description="Helical" evidence="7">
    <location>
        <begin position="93"/>
        <end position="115"/>
    </location>
</feature>
<evidence type="ECO:0000256" key="3">
    <source>
        <dbReference type="ARBA" id="ARBA00022475"/>
    </source>
</evidence>
<evidence type="ECO:0000256" key="4">
    <source>
        <dbReference type="ARBA" id="ARBA00022692"/>
    </source>
</evidence>
<evidence type="ECO:0000313" key="10">
    <source>
        <dbReference type="EMBL" id="PJF42516.1"/>
    </source>
</evidence>
<evidence type="ECO:0000256" key="1">
    <source>
        <dbReference type="ARBA" id="ARBA00004651"/>
    </source>
</evidence>
<organism evidence="10 11">
    <name type="scientific">Candidatus Thermofonsia Clade 1 bacterium</name>
    <dbReference type="NCBI Taxonomy" id="2364210"/>
    <lineage>
        <taxon>Bacteria</taxon>
        <taxon>Bacillati</taxon>
        <taxon>Chloroflexota</taxon>
        <taxon>Candidatus Thermofontia</taxon>
        <taxon>Candidatus Thermofonsia Clade 1</taxon>
    </lineage>
</organism>
<dbReference type="EMBL" id="PGTL01000015">
    <property type="protein sequence ID" value="PJF42516.1"/>
    <property type="molecule type" value="Genomic_DNA"/>
</dbReference>
<comment type="caution">
    <text evidence="10">The sequence shown here is derived from an EMBL/GenBank/DDBJ whole genome shotgun (WGS) entry which is preliminary data.</text>
</comment>
<dbReference type="SUPFAM" id="SSF50182">
    <property type="entry name" value="Sm-like ribonucleoproteins"/>
    <property type="match status" value="1"/>
</dbReference>
<dbReference type="SUPFAM" id="SSF82861">
    <property type="entry name" value="Mechanosensitive channel protein MscS (YggB), transmembrane region"/>
    <property type="match status" value="1"/>
</dbReference>
<evidence type="ECO:0000259" key="9">
    <source>
        <dbReference type="Pfam" id="PF21088"/>
    </source>
</evidence>
<comment type="subcellular location">
    <subcellularLocation>
        <location evidence="1">Cell membrane</location>
        <topology evidence="1">Multi-pass membrane protein</topology>
    </subcellularLocation>
</comment>
<name>A0A2M8PY86_9CHLR</name>
<keyword evidence="6 7" id="KW-0472">Membrane</keyword>
<feature type="domain" description="Mechanosensitive ion channel MscS" evidence="8">
    <location>
        <begin position="184"/>
        <end position="251"/>
    </location>
</feature>
<evidence type="ECO:0000256" key="7">
    <source>
        <dbReference type="SAM" id="Phobius"/>
    </source>
</evidence>
<evidence type="ECO:0000256" key="2">
    <source>
        <dbReference type="ARBA" id="ARBA00008017"/>
    </source>
</evidence>
<gene>
    <name evidence="10" type="ORF">CUN50_03835</name>
</gene>
<dbReference type="Pfam" id="PF21088">
    <property type="entry name" value="MS_channel_1st"/>
    <property type="match status" value="1"/>
</dbReference>
<feature type="transmembrane region" description="Helical" evidence="7">
    <location>
        <begin position="20"/>
        <end position="40"/>
    </location>
</feature>
<dbReference type="AlphaFoldDB" id="A0A2M8PY86"/>
<dbReference type="InterPro" id="IPR006685">
    <property type="entry name" value="MscS_channel_2nd"/>
</dbReference>
<dbReference type="GO" id="GO:0055085">
    <property type="term" value="P:transmembrane transport"/>
    <property type="evidence" value="ECO:0007669"/>
    <property type="project" value="InterPro"/>
</dbReference>
<dbReference type="Gene3D" id="2.30.30.60">
    <property type="match status" value="1"/>
</dbReference>
<feature type="transmembrane region" description="Helical" evidence="7">
    <location>
        <begin position="61"/>
        <end position="87"/>
    </location>
</feature>
<dbReference type="InterPro" id="IPR010920">
    <property type="entry name" value="LSM_dom_sf"/>
</dbReference>
<feature type="domain" description="Mechanosensitive ion channel transmembrane helices 2/3" evidence="9">
    <location>
        <begin position="144"/>
        <end position="183"/>
    </location>
</feature>
<evidence type="ECO:0000256" key="6">
    <source>
        <dbReference type="ARBA" id="ARBA00023136"/>
    </source>
</evidence>
<dbReference type="Pfam" id="PF00924">
    <property type="entry name" value="MS_channel_2nd"/>
    <property type="match status" value="1"/>
</dbReference>
<dbReference type="Proteomes" id="UP000228947">
    <property type="component" value="Unassembled WGS sequence"/>
</dbReference>
<dbReference type="InterPro" id="IPR023408">
    <property type="entry name" value="MscS_beta-dom_sf"/>
</dbReference>
<evidence type="ECO:0000313" key="11">
    <source>
        <dbReference type="Proteomes" id="UP000228947"/>
    </source>
</evidence>
<dbReference type="Gene3D" id="1.10.287.1260">
    <property type="match status" value="1"/>
</dbReference>
<dbReference type="InterPro" id="IPR011014">
    <property type="entry name" value="MscS_channel_TM-2"/>
</dbReference>
<dbReference type="PANTHER" id="PTHR30566:SF25">
    <property type="entry name" value="INNER MEMBRANE PROTEIN"/>
    <property type="match status" value="1"/>
</dbReference>
<reference evidence="10 11" key="1">
    <citation type="submission" date="2017-11" db="EMBL/GenBank/DDBJ databases">
        <title>Evolution of Phototrophy in the Chloroflexi Phylum Driven by Horizontal Gene Transfer.</title>
        <authorList>
            <person name="Ward L.M."/>
            <person name="Hemp J."/>
            <person name="Shih P.M."/>
            <person name="Mcglynn S.E."/>
            <person name="Fischer W."/>
        </authorList>
    </citation>
    <scope>NUCLEOTIDE SEQUENCE [LARGE SCALE GENOMIC DNA]</scope>
    <source>
        <strain evidence="10">CP1_1M</strain>
    </source>
</reference>
<evidence type="ECO:0000256" key="5">
    <source>
        <dbReference type="ARBA" id="ARBA00022989"/>
    </source>
</evidence>
<keyword evidence="4 7" id="KW-0812">Transmembrane</keyword>
<feature type="transmembrane region" description="Helical" evidence="7">
    <location>
        <begin position="162"/>
        <end position="182"/>
    </location>
</feature>
<proteinExistence type="inferred from homology"/>
<evidence type="ECO:0000259" key="8">
    <source>
        <dbReference type="Pfam" id="PF00924"/>
    </source>
</evidence>
<comment type="similarity">
    <text evidence="2">Belongs to the MscS (TC 1.A.23) family.</text>
</comment>
<dbReference type="InterPro" id="IPR049142">
    <property type="entry name" value="MS_channel_1st"/>
</dbReference>
<protein>
    <recommendedName>
        <fullName evidence="12">Mechanosensitive ion channel family protein</fullName>
    </recommendedName>
</protein>